<keyword evidence="1 3" id="KW-0378">Hydrolase</keyword>
<dbReference type="Gene3D" id="3.10.129.10">
    <property type="entry name" value="Hotdog Thioesterase"/>
    <property type="match status" value="1"/>
</dbReference>
<gene>
    <name evidence="3" type="primary">paaI_3</name>
    <name evidence="3" type="ORF">NCTC10741_02677</name>
</gene>
<dbReference type="PANTHER" id="PTHR42856">
    <property type="entry name" value="ACYL-COENZYME A THIOESTERASE PAAI"/>
    <property type="match status" value="1"/>
</dbReference>
<dbReference type="CDD" id="cd03443">
    <property type="entry name" value="PaaI_thioesterase"/>
    <property type="match status" value="1"/>
</dbReference>
<dbReference type="InterPro" id="IPR006683">
    <property type="entry name" value="Thioestr_dom"/>
</dbReference>
<evidence type="ECO:0000256" key="1">
    <source>
        <dbReference type="ARBA" id="ARBA00022801"/>
    </source>
</evidence>
<sequence length="134" mass="14415">MSTPQQPVDRYAKFLGIEVTGHGGGRAVATATVTEDHLNPHDTTHGAFVFAMAGTAVAAAANDDEHTGVASAIHIDYLRPTRLGDTLRAEASIGERLPKEDIFVIRVTDPDDRVIARATARFTRRARREPGRAG</sequence>
<dbReference type="RefSeq" id="WP_126196614.1">
    <property type="nucleotide sequence ID" value="NZ_CP085954.1"/>
</dbReference>
<dbReference type="Pfam" id="PF03061">
    <property type="entry name" value="4HBT"/>
    <property type="match status" value="1"/>
</dbReference>
<dbReference type="NCBIfam" id="TIGR00369">
    <property type="entry name" value="unchar_dom_1"/>
    <property type="match status" value="1"/>
</dbReference>
<dbReference type="InterPro" id="IPR003736">
    <property type="entry name" value="PAAI_dom"/>
</dbReference>
<accession>A0A3P8K3D4</accession>
<protein>
    <submittedName>
        <fullName evidence="3">Acyl-coenzyme A thioesterase PaaI</fullName>
        <ecNumber evidence="3">3.1.2.-</ecNumber>
    </submittedName>
</protein>
<dbReference type="InterPro" id="IPR029069">
    <property type="entry name" value="HotDog_dom_sf"/>
</dbReference>
<dbReference type="SUPFAM" id="SSF54637">
    <property type="entry name" value="Thioesterase/thiol ester dehydrase-isomerase"/>
    <property type="match status" value="1"/>
</dbReference>
<dbReference type="AlphaFoldDB" id="A0A3P8K3D4"/>
<reference evidence="3 4" key="1">
    <citation type="submission" date="2018-12" db="EMBL/GenBank/DDBJ databases">
        <authorList>
            <consortium name="Pathogen Informatics"/>
        </authorList>
    </citation>
    <scope>NUCLEOTIDE SEQUENCE [LARGE SCALE GENOMIC DNA]</scope>
    <source>
        <strain evidence="3 4">NCTC10741</strain>
    </source>
</reference>
<evidence type="ECO:0000259" key="2">
    <source>
        <dbReference type="Pfam" id="PF03061"/>
    </source>
</evidence>
<proteinExistence type="predicted"/>
<name>A0A3P8K3D4_TSUPA</name>
<evidence type="ECO:0000313" key="3">
    <source>
        <dbReference type="EMBL" id="VDR39534.1"/>
    </source>
</evidence>
<dbReference type="Proteomes" id="UP000271626">
    <property type="component" value="Chromosome"/>
</dbReference>
<dbReference type="GO" id="GO:0016289">
    <property type="term" value="F:acyl-CoA hydrolase activity"/>
    <property type="evidence" value="ECO:0007669"/>
    <property type="project" value="TreeGrafter"/>
</dbReference>
<dbReference type="PANTHER" id="PTHR42856:SF1">
    <property type="entry name" value="ACYL-COENZYME A THIOESTERASE PAAI"/>
    <property type="match status" value="1"/>
</dbReference>
<dbReference type="InterPro" id="IPR052723">
    <property type="entry name" value="Acyl-CoA_thioesterase_PaaI"/>
</dbReference>
<feature type="domain" description="Thioesterase" evidence="2">
    <location>
        <begin position="43"/>
        <end position="95"/>
    </location>
</feature>
<evidence type="ECO:0000313" key="4">
    <source>
        <dbReference type="Proteomes" id="UP000271626"/>
    </source>
</evidence>
<dbReference type="EMBL" id="LR131273">
    <property type="protein sequence ID" value="VDR39534.1"/>
    <property type="molecule type" value="Genomic_DNA"/>
</dbReference>
<dbReference type="EC" id="3.1.2.-" evidence="3"/>
<dbReference type="OrthoDB" id="32575at2"/>
<organism evidence="3 4">
    <name type="scientific">Tsukamurella paurometabola</name>
    <name type="common">Corynebacterium paurometabolum</name>
    <dbReference type="NCBI Taxonomy" id="2061"/>
    <lineage>
        <taxon>Bacteria</taxon>
        <taxon>Bacillati</taxon>
        <taxon>Actinomycetota</taxon>
        <taxon>Actinomycetes</taxon>
        <taxon>Mycobacteriales</taxon>
        <taxon>Tsukamurellaceae</taxon>
        <taxon>Tsukamurella</taxon>
    </lineage>
</organism>